<protein>
    <submittedName>
        <fullName evidence="2">Uncharacterized protein</fullName>
    </submittedName>
</protein>
<dbReference type="EMBL" id="HACG01027967">
    <property type="protein sequence ID" value="CEK74832.1"/>
    <property type="molecule type" value="Transcribed_RNA"/>
</dbReference>
<evidence type="ECO:0000313" key="1">
    <source>
        <dbReference type="EMBL" id="CEK74832.1"/>
    </source>
</evidence>
<reference evidence="2" key="1">
    <citation type="submission" date="2014-12" db="EMBL/GenBank/DDBJ databases">
        <title>Insight into the proteome of Arion vulgaris.</title>
        <authorList>
            <person name="Aradska J."/>
            <person name="Bulat T."/>
            <person name="Smidak R."/>
            <person name="Sarate P."/>
            <person name="Gangsoo J."/>
            <person name="Sialana F."/>
            <person name="Bilban M."/>
            <person name="Lubec G."/>
        </authorList>
    </citation>
    <scope>NUCLEOTIDE SEQUENCE</scope>
    <source>
        <tissue evidence="2">Skin</tissue>
    </source>
</reference>
<gene>
    <name evidence="2" type="primary">ORF92773</name>
    <name evidence="1" type="synonym">ORF92771</name>
</gene>
<sequence>MSVVLVLQYTVNAKIRLEHITETISMYLLISTPSECHTHKTDSLFLVHKYSLISTT</sequence>
<feature type="non-terminal residue" evidence="2">
    <location>
        <position position="56"/>
    </location>
</feature>
<dbReference type="EMBL" id="HACG01027968">
    <property type="protein sequence ID" value="CEK74833.1"/>
    <property type="molecule type" value="Transcribed_RNA"/>
</dbReference>
<evidence type="ECO:0000313" key="2">
    <source>
        <dbReference type="EMBL" id="CEK74833.1"/>
    </source>
</evidence>
<accession>A0A0B7A1Y9</accession>
<dbReference type="AlphaFoldDB" id="A0A0B7A1Y9"/>
<name>A0A0B7A1Y9_9EUPU</name>
<proteinExistence type="predicted"/>
<organism evidence="2">
    <name type="scientific">Arion vulgaris</name>
    <dbReference type="NCBI Taxonomy" id="1028688"/>
    <lineage>
        <taxon>Eukaryota</taxon>
        <taxon>Metazoa</taxon>
        <taxon>Spiralia</taxon>
        <taxon>Lophotrochozoa</taxon>
        <taxon>Mollusca</taxon>
        <taxon>Gastropoda</taxon>
        <taxon>Heterobranchia</taxon>
        <taxon>Euthyneura</taxon>
        <taxon>Panpulmonata</taxon>
        <taxon>Eupulmonata</taxon>
        <taxon>Stylommatophora</taxon>
        <taxon>Helicina</taxon>
        <taxon>Arionoidea</taxon>
        <taxon>Arionidae</taxon>
        <taxon>Arion</taxon>
    </lineage>
</organism>